<dbReference type="Proteomes" id="UP000016935">
    <property type="component" value="Unassembled WGS sequence"/>
</dbReference>
<name>R0KLS5_EXST2</name>
<feature type="region of interest" description="Disordered" evidence="1">
    <location>
        <begin position="204"/>
        <end position="322"/>
    </location>
</feature>
<feature type="compositionally biased region" description="Polar residues" evidence="1">
    <location>
        <begin position="303"/>
        <end position="312"/>
    </location>
</feature>
<accession>R0KLS5</accession>
<feature type="compositionally biased region" description="Polar residues" evidence="1">
    <location>
        <begin position="264"/>
        <end position="280"/>
    </location>
</feature>
<reference evidence="2 3" key="2">
    <citation type="journal article" date="2013" name="PLoS Genet.">
        <title>Comparative genome structure, secondary metabolite, and effector coding capacity across Cochliobolus pathogens.</title>
        <authorList>
            <person name="Condon B.J."/>
            <person name="Leng Y."/>
            <person name="Wu D."/>
            <person name="Bushley K.E."/>
            <person name="Ohm R.A."/>
            <person name="Otillar R."/>
            <person name="Martin J."/>
            <person name="Schackwitz W."/>
            <person name="Grimwood J."/>
            <person name="MohdZainudin N."/>
            <person name="Xue C."/>
            <person name="Wang R."/>
            <person name="Manning V.A."/>
            <person name="Dhillon B."/>
            <person name="Tu Z.J."/>
            <person name="Steffenson B.J."/>
            <person name="Salamov A."/>
            <person name="Sun H."/>
            <person name="Lowry S."/>
            <person name="LaButti K."/>
            <person name="Han J."/>
            <person name="Copeland A."/>
            <person name="Lindquist E."/>
            <person name="Barry K."/>
            <person name="Schmutz J."/>
            <person name="Baker S.E."/>
            <person name="Ciuffetti L.M."/>
            <person name="Grigoriev I.V."/>
            <person name="Zhong S."/>
            <person name="Turgeon B.G."/>
        </authorList>
    </citation>
    <scope>NUCLEOTIDE SEQUENCE [LARGE SCALE GENOMIC DNA]</scope>
    <source>
        <strain evidence="3">28A</strain>
    </source>
</reference>
<feature type="compositionally biased region" description="Basic residues" evidence="1">
    <location>
        <begin position="72"/>
        <end position="81"/>
    </location>
</feature>
<evidence type="ECO:0000313" key="2">
    <source>
        <dbReference type="EMBL" id="EOA88902.1"/>
    </source>
</evidence>
<feature type="region of interest" description="Disordered" evidence="1">
    <location>
        <begin position="338"/>
        <end position="409"/>
    </location>
</feature>
<dbReference type="HOGENOM" id="CLU_446998_0_0_1"/>
<dbReference type="EMBL" id="KB908526">
    <property type="protein sequence ID" value="EOA88902.1"/>
    <property type="molecule type" value="Genomic_DNA"/>
</dbReference>
<feature type="region of interest" description="Disordered" evidence="1">
    <location>
        <begin position="168"/>
        <end position="190"/>
    </location>
</feature>
<dbReference type="AlphaFoldDB" id="R0KLS5"/>
<feature type="compositionally biased region" description="Basic residues" evidence="1">
    <location>
        <begin position="90"/>
        <end position="108"/>
    </location>
</feature>
<protein>
    <submittedName>
        <fullName evidence="2">Uncharacterized protein</fullName>
    </submittedName>
</protein>
<sequence length="597" mass="67089">MDISKWLDDTEQPDFPSDSSTPAHPRRRATSDSSLLEPLAPKAPSRQHDARPQTASHARHAAPSECSNASRYARKPRRKTRPDRYEPNVHHRRRRNTSPKKPQHKSARSNKEKPGVVVQSFRAKNVSRDRLTLKPPDLGLFSKGRASMAVRGRGLPDLVFSEMKFLHQHNHPKPPLQPDMPKKRKKEHIQTAEGEISAFFTSECLAPAGQAGKGPSRQSSMHETERRRRDPLSMTDAVVPTVELADQESSVAVENRRPRHDSTGYVSWSESIRAPSTTPARLQADHDTARARHDPERYRPYASNVNRESSSKPPFAKQSADEVAERFRVSSLAPRSQVCRSQSCPQYSSSPRRLDLASQSEKPQSADAACLPSSMPPALPNQRLSASRPNTRESGTSPNFDHKAHPHKQHQIVDGECTDWDESETSSDLAKVLQECKDTFQEKRWAASPQTRDTARPEPLLPTPRVTQQDQTSSHPSTRRMPTVRFAELPCQYQILPYVAGRSIYEQQEQRQYARLGLSGNGGRGVDAWALEQEYMDEHDGLHSDGDNGWEPMLEEAMAHGSRDDNGIYLAVDDITEDYGSGSDVVAPGFWRPNRLY</sequence>
<dbReference type="eggNOG" id="ENOG502SG1I">
    <property type="taxonomic scope" value="Eukaryota"/>
</dbReference>
<feature type="compositionally biased region" description="Polar residues" evidence="1">
    <location>
        <begin position="465"/>
        <end position="476"/>
    </location>
</feature>
<feature type="compositionally biased region" description="Polar residues" evidence="1">
    <location>
        <begin position="382"/>
        <end position="399"/>
    </location>
</feature>
<keyword evidence="3" id="KW-1185">Reference proteome</keyword>
<feature type="region of interest" description="Disordered" evidence="1">
    <location>
        <begin position="443"/>
        <end position="480"/>
    </location>
</feature>
<feature type="compositionally biased region" description="Polar residues" evidence="1">
    <location>
        <begin position="338"/>
        <end position="363"/>
    </location>
</feature>
<dbReference type="GeneID" id="19405056"/>
<reference evidence="2 3" key="1">
    <citation type="journal article" date="2012" name="PLoS Pathog.">
        <title>Diverse lifestyles and strategies of plant pathogenesis encoded in the genomes of eighteen Dothideomycetes fungi.</title>
        <authorList>
            <person name="Ohm R.A."/>
            <person name="Feau N."/>
            <person name="Henrissat B."/>
            <person name="Schoch C.L."/>
            <person name="Horwitz B.A."/>
            <person name="Barry K.W."/>
            <person name="Condon B.J."/>
            <person name="Copeland A.C."/>
            <person name="Dhillon B."/>
            <person name="Glaser F."/>
            <person name="Hesse C.N."/>
            <person name="Kosti I."/>
            <person name="LaButti K."/>
            <person name="Lindquist E.A."/>
            <person name="Lucas S."/>
            <person name="Salamov A.A."/>
            <person name="Bradshaw R.E."/>
            <person name="Ciuffetti L."/>
            <person name="Hamelin R.C."/>
            <person name="Kema G.H.J."/>
            <person name="Lawrence C."/>
            <person name="Scott J.A."/>
            <person name="Spatafora J.W."/>
            <person name="Turgeon B.G."/>
            <person name="de Wit P.J.G.M."/>
            <person name="Zhong S."/>
            <person name="Goodwin S.B."/>
            <person name="Grigoriev I.V."/>
        </authorList>
    </citation>
    <scope>NUCLEOTIDE SEQUENCE [LARGE SCALE GENOMIC DNA]</scope>
    <source>
        <strain evidence="3">28A</strain>
    </source>
</reference>
<dbReference type="RefSeq" id="XP_008023361.1">
    <property type="nucleotide sequence ID" value="XM_008025170.1"/>
</dbReference>
<dbReference type="STRING" id="671987.R0KLS5"/>
<feature type="compositionally biased region" description="Basic and acidic residues" evidence="1">
    <location>
        <begin position="220"/>
        <end position="231"/>
    </location>
</feature>
<proteinExistence type="predicted"/>
<feature type="compositionally biased region" description="Basic and acidic residues" evidence="1">
    <location>
        <begin position="283"/>
        <end position="299"/>
    </location>
</feature>
<organism evidence="2 3">
    <name type="scientific">Exserohilum turcicum (strain 28A)</name>
    <name type="common">Northern leaf blight fungus</name>
    <name type="synonym">Setosphaeria turcica</name>
    <dbReference type="NCBI Taxonomy" id="671987"/>
    <lineage>
        <taxon>Eukaryota</taxon>
        <taxon>Fungi</taxon>
        <taxon>Dikarya</taxon>
        <taxon>Ascomycota</taxon>
        <taxon>Pezizomycotina</taxon>
        <taxon>Dothideomycetes</taxon>
        <taxon>Pleosporomycetidae</taxon>
        <taxon>Pleosporales</taxon>
        <taxon>Pleosporineae</taxon>
        <taxon>Pleosporaceae</taxon>
        <taxon>Exserohilum</taxon>
    </lineage>
</organism>
<dbReference type="OrthoDB" id="2537141at2759"/>
<evidence type="ECO:0000313" key="3">
    <source>
        <dbReference type="Proteomes" id="UP000016935"/>
    </source>
</evidence>
<evidence type="ECO:0000256" key="1">
    <source>
        <dbReference type="SAM" id="MobiDB-lite"/>
    </source>
</evidence>
<feature type="region of interest" description="Disordered" evidence="1">
    <location>
        <begin position="1"/>
        <end position="141"/>
    </location>
</feature>
<gene>
    <name evidence="2" type="ORF">SETTUDRAFT_46474</name>
</gene>